<feature type="non-terminal residue" evidence="1">
    <location>
        <position position="34"/>
    </location>
</feature>
<gene>
    <name evidence="1" type="ORF">METZ01_LOCUS189767</name>
</gene>
<organism evidence="1">
    <name type="scientific">marine metagenome</name>
    <dbReference type="NCBI Taxonomy" id="408172"/>
    <lineage>
        <taxon>unclassified sequences</taxon>
        <taxon>metagenomes</taxon>
        <taxon>ecological metagenomes</taxon>
    </lineage>
</organism>
<dbReference type="AlphaFoldDB" id="A0A382DH09"/>
<protein>
    <submittedName>
        <fullName evidence="1">Uncharacterized protein</fullName>
    </submittedName>
</protein>
<accession>A0A382DH09</accession>
<dbReference type="EMBL" id="UINC01039033">
    <property type="protein sequence ID" value="SVB36913.1"/>
    <property type="molecule type" value="Genomic_DNA"/>
</dbReference>
<sequence>MKEHFIDGFIGHDTTIFFMEEEEDWLTALEDFDK</sequence>
<reference evidence="1" key="1">
    <citation type="submission" date="2018-05" db="EMBL/GenBank/DDBJ databases">
        <authorList>
            <person name="Lanie J.A."/>
            <person name="Ng W.-L."/>
            <person name="Kazmierczak K.M."/>
            <person name="Andrzejewski T.M."/>
            <person name="Davidsen T.M."/>
            <person name="Wayne K.J."/>
            <person name="Tettelin H."/>
            <person name="Glass J.I."/>
            <person name="Rusch D."/>
            <person name="Podicherti R."/>
            <person name="Tsui H.-C.T."/>
            <person name="Winkler M.E."/>
        </authorList>
    </citation>
    <scope>NUCLEOTIDE SEQUENCE</scope>
</reference>
<name>A0A382DH09_9ZZZZ</name>
<proteinExistence type="predicted"/>
<evidence type="ECO:0000313" key="1">
    <source>
        <dbReference type="EMBL" id="SVB36913.1"/>
    </source>
</evidence>